<dbReference type="Gene3D" id="2.40.50.140">
    <property type="entry name" value="Nucleic acid-binding proteins"/>
    <property type="match status" value="3"/>
</dbReference>
<dbReference type="PANTHER" id="PTHR30426:SF0">
    <property type="entry name" value="4-HYDROXY-3-METHYLBUT-2-ENYL DIPHOSPHATE REDUCTASE"/>
    <property type="match status" value="1"/>
</dbReference>
<dbReference type="GO" id="GO:0005737">
    <property type="term" value="C:cytoplasm"/>
    <property type="evidence" value="ECO:0007669"/>
    <property type="project" value="UniProtKB-ARBA"/>
</dbReference>
<dbReference type="UniPathway" id="UPA00059">
    <property type="reaction ID" value="UER00105"/>
</dbReference>
<dbReference type="Proteomes" id="UP000031866">
    <property type="component" value="Chromosome"/>
</dbReference>
<reference evidence="7" key="2">
    <citation type="submission" date="2016-02" db="EMBL/GenBank/DDBJ databases">
        <title>Genome sequence of Clostridium beijerinckii strain 59B.</title>
        <authorList>
            <person name="Little G.T."/>
            <person name="Minton N.P."/>
        </authorList>
    </citation>
    <scope>NUCLEOTIDE SEQUENCE</scope>
    <source>
        <strain evidence="7">NCIMB 14988</strain>
    </source>
</reference>
<feature type="binding site" evidence="5">
    <location>
        <position position="220"/>
    </location>
    <ligand>
        <name>dimethylallyl diphosphate</name>
        <dbReference type="ChEBI" id="CHEBI:57623"/>
    </ligand>
</feature>
<evidence type="ECO:0000313" key="9">
    <source>
        <dbReference type="Proteomes" id="UP000031866"/>
    </source>
</evidence>
<feature type="binding site" evidence="5">
    <location>
        <position position="221"/>
    </location>
    <ligand>
        <name>isopentenyl diphosphate</name>
        <dbReference type="ChEBI" id="CHEBI:128769"/>
    </ligand>
</feature>
<feature type="domain" description="S1 motif" evidence="6">
    <location>
        <begin position="302"/>
        <end position="373"/>
    </location>
</feature>
<protein>
    <recommendedName>
        <fullName evidence="5">4-hydroxy-3-methylbut-2-enyl diphosphate reductase</fullName>
        <shortName evidence="5">HMBPP reductase</shortName>
        <ecNumber evidence="5">1.17.7.4</ecNumber>
    </recommendedName>
</protein>
<dbReference type="FunFam" id="2.40.50.140:FF:000051">
    <property type="entry name" value="RNA-binding transcriptional accessory protein"/>
    <property type="match status" value="1"/>
</dbReference>
<dbReference type="GO" id="GO:0003729">
    <property type="term" value="F:mRNA binding"/>
    <property type="evidence" value="ECO:0007669"/>
    <property type="project" value="UniProtKB-ARBA"/>
</dbReference>
<dbReference type="GO" id="GO:0050992">
    <property type="term" value="P:dimethylallyl diphosphate biosynthetic process"/>
    <property type="evidence" value="ECO:0007669"/>
    <property type="project" value="UniProtKB-UniRule"/>
</dbReference>
<dbReference type="SUPFAM" id="SSF50249">
    <property type="entry name" value="Nucleic acid-binding proteins"/>
    <property type="match status" value="4"/>
</dbReference>
<feature type="binding site" evidence="5">
    <location>
        <position position="164"/>
    </location>
    <ligand>
        <name>(2E)-4-hydroxy-3-methylbut-2-enyl diphosphate</name>
        <dbReference type="ChEBI" id="CHEBI:128753"/>
    </ligand>
</feature>
<dbReference type="GO" id="GO:0051539">
    <property type="term" value="F:4 iron, 4 sulfur cluster binding"/>
    <property type="evidence" value="ECO:0007669"/>
    <property type="project" value="UniProtKB-UniRule"/>
</dbReference>
<dbReference type="UniPathway" id="UPA00056">
    <property type="reaction ID" value="UER00097"/>
</dbReference>
<dbReference type="Proteomes" id="UP000821656">
    <property type="component" value="Unassembled WGS sequence"/>
</dbReference>
<feature type="binding site" evidence="5">
    <location>
        <position position="220"/>
    </location>
    <ligand>
        <name>(2E)-4-hydroxy-3-methylbut-2-enyl diphosphate</name>
        <dbReference type="ChEBI" id="CHEBI:128753"/>
    </ligand>
</feature>
<name>A0A0B5QRQ4_CLOBE</name>
<feature type="binding site" evidence="5">
    <location>
        <position position="42"/>
    </location>
    <ligand>
        <name>dimethylallyl diphosphate</name>
        <dbReference type="ChEBI" id="CHEBI:57623"/>
    </ligand>
</feature>
<feature type="domain" description="S1 motif" evidence="6">
    <location>
        <begin position="564"/>
        <end position="633"/>
    </location>
</feature>
<dbReference type="NCBIfam" id="TIGR00216">
    <property type="entry name" value="ispH_lytB"/>
    <property type="match status" value="1"/>
</dbReference>
<dbReference type="Pfam" id="PF02401">
    <property type="entry name" value="LYTB"/>
    <property type="match status" value="1"/>
</dbReference>
<dbReference type="SMART" id="SM00316">
    <property type="entry name" value="S1"/>
    <property type="match status" value="4"/>
</dbReference>
<dbReference type="GO" id="GO:0046872">
    <property type="term" value="F:metal ion binding"/>
    <property type="evidence" value="ECO:0007669"/>
    <property type="project" value="UniProtKB-KW"/>
</dbReference>
<feature type="binding site" evidence="5">
    <location>
        <position position="77"/>
    </location>
    <ligand>
        <name>dimethylallyl diphosphate</name>
        <dbReference type="ChEBI" id="CHEBI:57623"/>
    </ligand>
</feature>
<dbReference type="KEGG" id="cbei:LF65_02978"/>
<comment type="catalytic activity">
    <reaction evidence="5">
        <text>isopentenyl diphosphate + 2 oxidized [2Fe-2S]-[ferredoxin] + H2O = (2E)-4-hydroxy-3-methylbut-2-enyl diphosphate + 2 reduced [2Fe-2S]-[ferredoxin] + 2 H(+)</text>
        <dbReference type="Rhea" id="RHEA:24488"/>
        <dbReference type="Rhea" id="RHEA-COMP:10000"/>
        <dbReference type="Rhea" id="RHEA-COMP:10001"/>
        <dbReference type="ChEBI" id="CHEBI:15377"/>
        <dbReference type="ChEBI" id="CHEBI:15378"/>
        <dbReference type="ChEBI" id="CHEBI:33737"/>
        <dbReference type="ChEBI" id="CHEBI:33738"/>
        <dbReference type="ChEBI" id="CHEBI:128753"/>
        <dbReference type="ChEBI" id="CHEBI:128769"/>
        <dbReference type="EC" id="1.17.7.4"/>
    </reaction>
</comment>
<feature type="binding site" evidence="5">
    <location>
        <position position="265"/>
    </location>
    <ligand>
        <name>isopentenyl diphosphate</name>
        <dbReference type="ChEBI" id="CHEBI:128769"/>
    </ligand>
</feature>
<evidence type="ECO:0000259" key="6">
    <source>
        <dbReference type="PROSITE" id="PS50126"/>
    </source>
</evidence>
<evidence type="ECO:0000256" key="3">
    <source>
        <dbReference type="ARBA" id="ARBA00023004"/>
    </source>
</evidence>
<comment type="pathway">
    <text evidence="5">Isoprenoid biosynthesis; isopentenyl diphosphate biosynthesis via DXP pathway; isopentenyl diphosphate from 1-deoxy-D-xylulose 5-phosphate: step 6/6.</text>
</comment>
<evidence type="ECO:0000256" key="2">
    <source>
        <dbReference type="ARBA" id="ARBA00022723"/>
    </source>
</evidence>
<feature type="binding site" evidence="5">
    <location>
        <position position="191"/>
    </location>
    <ligand>
        <name>[4Fe-4S] cluster</name>
        <dbReference type="ChEBI" id="CHEBI:49883"/>
    </ligand>
</feature>
<dbReference type="CDD" id="cd05688">
    <property type="entry name" value="S1_RPS1_repeat_ec3"/>
    <property type="match status" value="1"/>
</dbReference>
<feature type="binding site" evidence="5">
    <location>
        <position position="221"/>
    </location>
    <ligand>
        <name>dimethylallyl diphosphate</name>
        <dbReference type="ChEBI" id="CHEBI:57623"/>
    </ligand>
</feature>
<dbReference type="STRING" id="1520.LF65_02978"/>
<keyword evidence="5" id="KW-0414">Isoprene biosynthesis</keyword>
<dbReference type="OrthoDB" id="9804077at2"/>
<keyword evidence="4 5" id="KW-0411">Iron-sulfur</keyword>
<evidence type="ECO:0000313" key="8">
    <source>
        <dbReference type="EMBL" id="NRV11741.1"/>
    </source>
</evidence>
<comment type="pathway">
    <text evidence="5">Isoprenoid biosynthesis; dimethylallyl diphosphate biosynthesis; dimethylallyl diphosphate from (2E)-4-hydroxy-3-methylbutenyl diphosphate: step 1/1.</text>
</comment>
<dbReference type="InterPro" id="IPR012340">
    <property type="entry name" value="NA-bd_OB-fold"/>
</dbReference>
<evidence type="ECO:0000256" key="4">
    <source>
        <dbReference type="ARBA" id="ARBA00023014"/>
    </source>
</evidence>
<organism evidence="7 9">
    <name type="scientific">Clostridium beijerinckii</name>
    <name type="common">Clostridium MP</name>
    <dbReference type="NCBI Taxonomy" id="1520"/>
    <lineage>
        <taxon>Bacteria</taxon>
        <taxon>Bacillati</taxon>
        <taxon>Bacillota</taxon>
        <taxon>Clostridia</taxon>
        <taxon>Eubacteriales</taxon>
        <taxon>Clostridiaceae</taxon>
        <taxon>Clostridium</taxon>
    </lineage>
</organism>
<comment type="function">
    <text evidence="5">Catalyzes the conversion of 1-hydroxy-2-methyl-2-(E)-butenyl 4-diphosphate (HMBPP) into a mixture of isopentenyl diphosphate (IPP) and dimethylallyl diphosphate (DMAPP). Acts in the terminal step of the DOXP/MEP pathway for isoprenoid precursor biosynthesis.</text>
</comment>
<feature type="binding site" evidence="5">
    <location>
        <position position="42"/>
    </location>
    <ligand>
        <name>(2E)-4-hydroxy-3-methylbut-2-enyl diphosphate</name>
        <dbReference type="ChEBI" id="CHEBI:128753"/>
    </ligand>
</feature>
<dbReference type="PRINTS" id="PR00681">
    <property type="entry name" value="RIBOSOMALS1"/>
</dbReference>
<dbReference type="PROSITE" id="PS50126">
    <property type="entry name" value="S1"/>
    <property type="match status" value="4"/>
</dbReference>
<dbReference type="InterPro" id="IPR003451">
    <property type="entry name" value="LytB/IspH"/>
</dbReference>
<feature type="binding site" evidence="5">
    <location>
        <position position="219"/>
    </location>
    <ligand>
        <name>isopentenyl diphosphate</name>
        <dbReference type="ChEBI" id="CHEBI:128769"/>
    </ligand>
</feature>
<feature type="binding site" evidence="5">
    <location>
        <position position="219"/>
    </location>
    <ligand>
        <name>dimethylallyl diphosphate</name>
        <dbReference type="ChEBI" id="CHEBI:57623"/>
    </ligand>
</feature>
<dbReference type="GO" id="GO:0019288">
    <property type="term" value="P:isopentenyl diphosphate biosynthetic process, methylerythritol 4-phosphate pathway"/>
    <property type="evidence" value="ECO:0007669"/>
    <property type="project" value="UniProtKB-UniRule"/>
</dbReference>
<feature type="domain" description="S1 motif" evidence="6">
    <location>
        <begin position="391"/>
        <end position="458"/>
    </location>
</feature>
<feature type="binding site" evidence="5">
    <location>
        <position position="221"/>
    </location>
    <ligand>
        <name>(2E)-4-hydroxy-3-methylbut-2-enyl diphosphate</name>
        <dbReference type="ChEBI" id="CHEBI:128753"/>
    </ligand>
</feature>
<feature type="binding site" evidence="5">
    <location>
        <position position="127"/>
    </location>
    <ligand>
        <name>(2E)-4-hydroxy-3-methylbut-2-enyl diphosphate</name>
        <dbReference type="ChEBI" id="CHEBI:128753"/>
    </ligand>
</feature>
<dbReference type="CDD" id="cd13944">
    <property type="entry name" value="lytB_ispH"/>
    <property type="match status" value="1"/>
</dbReference>
<feature type="binding site" evidence="5">
    <location>
        <position position="77"/>
    </location>
    <ligand>
        <name>(2E)-4-hydroxy-3-methylbut-2-enyl diphosphate</name>
        <dbReference type="ChEBI" id="CHEBI:128753"/>
    </ligand>
</feature>
<reference evidence="9" key="1">
    <citation type="submission" date="2014-12" db="EMBL/GenBank/DDBJ databases">
        <title>Genome sequence of Clostridium beijerinckii strain 59B.</title>
        <authorList>
            <person name="Little G.T."/>
            <person name="Minton N.P."/>
        </authorList>
    </citation>
    <scope>NUCLEOTIDE SEQUENCE [LARGE SCALE GENOMIC DNA]</scope>
    <source>
        <strain evidence="9">59B</strain>
    </source>
</reference>
<gene>
    <name evidence="5" type="primary">ispH</name>
    <name evidence="8" type="ORF">DFH45_004704</name>
    <name evidence="7" type="ORF">LF65_02978</name>
</gene>
<keyword evidence="2 5" id="KW-0479">Metal-binding</keyword>
<dbReference type="CDD" id="cd04465">
    <property type="entry name" value="S1_RPS1_repeat_ec2_hs2"/>
    <property type="match status" value="1"/>
</dbReference>
<dbReference type="Gene3D" id="3.40.1010.20">
    <property type="entry name" value="4-hydroxy-3-methylbut-2-enyl diphosphate reductase, catalytic domain"/>
    <property type="match status" value="2"/>
</dbReference>
<dbReference type="AlphaFoldDB" id="A0A0B5QRQ4"/>
<feature type="binding site" evidence="5">
    <location>
        <position position="220"/>
    </location>
    <ligand>
        <name>isopentenyl diphosphate</name>
        <dbReference type="ChEBI" id="CHEBI:128769"/>
    </ligand>
</feature>
<keyword evidence="3 5" id="KW-0408">Iron</keyword>
<comment type="cofactor">
    <cofactor evidence="5">
        <name>[4Fe-4S] cluster</name>
        <dbReference type="ChEBI" id="CHEBI:49883"/>
    </cofactor>
    <text evidence="5">Binds 1 [4Fe-4S] cluster per subunit.</text>
</comment>
<dbReference type="GO" id="GO:0051745">
    <property type="term" value="F:4-hydroxy-3-methylbut-2-enyl diphosphate reductase activity"/>
    <property type="evidence" value="ECO:0007669"/>
    <property type="project" value="UniProtKB-UniRule"/>
</dbReference>
<dbReference type="NCBIfam" id="NF005208">
    <property type="entry name" value="PRK06676.1"/>
    <property type="match status" value="1"/>
</dbReference>
<feature type="binding site" evidence="5">
    <location>
        <position position="77"/>
    </location>
    <ligand>
        <name>isopentenyl diphosphate</name>
        <dbReference type="ChEBI" id="CHEBI:128769"/>
    </ligand>
</feature>
<keyword evidence="5 8" id="KW-0560">Oxidoreductase</keyword>
<feature type="binding site" evidence="5">
    <location>
        <position position="127"/>
    </location>
    <ligand>
        <name>dimethylallyl diphosphate</name>
        <dbReference type="ChEBI" id="CHEBI:57623"/>
    </ligand>
</feature>
<dbReference type="EMBL" id="JABSXK010000001">
    <property type="protein sequence ID" value="NRV11741.1"/>
    <property type="molecule type" value="Genomic_DNA"/>
</dbReference>
<dbReference type="InterPro" id="IPR003029">
    <property type="entry name" value="S1_domain"/>
</dbReference>
<feature type="binding site" evidence="5">
    <location>
        <position position="219"/>
    </location>
    <ligand>
        <name>(2E)-4-hydroxy-3-methylbut-2-enyl diphosphate</name>
        <dbReference type="ChEBI" id="CHEBI:128753"/>
    </ligand>
</feature>
<feature type="binding site" evidence="5">
    <location>
        <position position="99"/>
    </location>
    <ligand>
        <name>[4Fe-4S] cluster</name>
        <dbReference type="ChEBI" id="CHEBI:49883"/>
    </ligand>
</feature>
<dbReference type="NCBIfam" id="NF000907">
    <property type="entry name" value="PRK00087.1"/>
    <property type="match status" value="1"/>
</dbReference>
<feature type="domain" description="S1 motif" evidence="6">
    <location>
        <begin position="479"/>
        <end position="547"/>
    </location>
</feature>
<dbReference type="RefSeq" id="WP_041897043.1">
    <property type="nucleotide sequence ID" value="NZ_CP010086.2"/>
</dbReference>
<proteinExistence type="inferred from homology"/>
<comment type="similarity">
    <text evidence="5">Belongs to the IspH family.</text>
</comment>
<comment type="catalytic activity">
    <reaction evidence="5">
        <text>dimethylallyl diphosphate + 2 oxidized [2Fe-2S]-[ferredoxin] + H2O = (2E)-4-hydroxy-3-methylbut-2-enyl diphosphate + 2 reduced [2Fe-2S]-[ferredoxin] + 2 H(+)</text>
        <dbReference type="Rhea" id="RHEA:24825"/>
        <dbReference type="Rhea" id="RHEA-COMP:10000"/>
        <dbReference type="Rhea" id="RHEA-COMP:10001"/>
        <dbReference type="ChEBI" id="CHEBI:15377"/>
        <dbReference type="ChEBI" id="CHEBI:15378"/>
        <dbReference type="ChEBI" id="CHEBI:33737"/>
        <dbReference type="ChEBI" id="CHEBI:33738"/>
        <dbReference type="ChEBI" id="CHEBI:57623"/>
        <dbReference type="ChEBI" id="CHEBI:128753"/>
        <dbReference type="EC" id="1.17.7.4"/>
    </reaction>
</comment>
<feature type="binding site" evidence="5">
    <location>
        <position position="13"/>
    </location>
    <ligand>
        <name>[4Fe-4S] cluster</name>
        <dbReference type="ChEBI" id="CHEBI:49883"/>
    </ligand>
</feature>
<dbReference type="Gene3D" id="3.40.50.11270">
    <property type="match status" value="1"/>
</dbReference>
<dbReference type="HAMAP" id="MF_00191">
    <property type="entry name" value="IspH"/>
    <property type="match status" value="1"/>
</dbReference>
<reference evidence="8" key="3">
    <citation type="submission" date="2020-05" db="EMBL/GenBank/DDBJ databases">
        <title>Genomic insights into acetone-butanol-ethanol (ABE) fermentation by sequencing solventogenic clostridia strains.</title>
        <authorList>
            <person name="Brown S."/>
        </authorList>
    </citation>
    <scope>NUCLEOTIDE SEQUENCE</scope>
    <source>
        <strain evidence="8">DJ126</strain>
    </source>
</reference>
<feature type="binding site" evidence="5">
    <location>
        <position position="265"/>
    </location>
    <ligand>
        <name>dimethylallyl diphosphate</name>
        <dbReference type="ChEBI" id="CHEBI:57623"/>
    </ligand>
</feature>
<sequence>MSKVILAKNSGFCFGVQRAVNEAIRIQKEHNSKIYTLGPLIHNNDVVKYLEENNIFSIEFEEIDKLNKGDTIVIRSHGVSETVLDTLEQKELKVINATCPFVANIQKKVKKYSKEGYHIVILGDKNHPEVIGINGWCDDKAIITKDGTFDEENMPHKVCVVSQTTEKMKNWEETLKNLSYAREILAFNTICAATDVRQRSTNKISKKTDAMIVIGGKNSSNTTKLYQIAKENCENTIHIENAKDLPISFIKNNNINKIGVTAGASTPDWIIREVLDIMNTENNNFEDQLSLMNELDKRFVIGDEVQGEILSKTRDSVIVSLVGYKSDGVIPFTELSAKEDPLTFADKLNIGDTINAKVIKLQNNDGYVVLSRLEYEREEAFKELEKIYSEGSTFEVNVKEAREKGIVADYKGARIFIPASQIDIKFTKDKSEYVGKKLEVKLIDFSLKNPVKLVASRRVLLEESKNSEDAKAWESFNLGDVIKGEVKRFTDFGAFVEVNGIDGLLHLSQISWNHIKKVSDVLKEGQIIDVKIIGLDKEAKKLSLSIKELVAKPWDNAKEKYPEGSIVLGKVVRLNDFGAFVELEPGVDGLVHISKISHNRIEHPSEVLKIGEEIKAKILSVDEENKRISLSIKDV</sequence>
<evidence type="ECO:0000256" key="1">
    <source>
        <dbReference type="ARBA" id="ARBA00022485"/>
    </source>
</evidence>
<dbReference type="Pfam" id="PF00575">
    <property type="entry name" value="S1"/>
    <property type="match status" value="3"/>
</dbReference>
<dbReference type="EC" id="1.17.7.4" evidence="5"/>
<dbReference type="EMBL" id="CP010086">
    <property type="protein sequence ID" value="AJG99548.1"/>
    <property type="molecule type" value="Genomic_DNA"/>
</dbReference>
<feature type="binding site" evidence="5">
    <location>
        <position position="265"/>
    </location>
    <ligand>
        <name>(2E)-4-hydroxy-3-methylbut-2-enyl diphosphate</name>
        <dbReference type="ChEBI" id="CHEBI:128753"/>
    </ligand>
</feature>
<accession>A0A0B5QRQ4</accession>
<dbReference type="PANTHER" id="PTHR30426">
    <property type="entry name" value="4-HYDROXY-3-METHYLBUT-2-ENYL DIPHOSPHATE REDUCTASE"/>
    <property type="match status" value="1"/>
</dbReference>
<keyword evidence="1 5" id="KW-0004">4Fe-4S</keyword>
<evidence type="ECO:0000256" key="5">
    <source>
        <dbReference type="HAMAP-Rule" id="MF_00191"/>
    </source>
</evidence>
<feature type="binding site" evidence="5">
    <location>
        <position position="42"/>
    </location>
    <ligand>
        <name>isopentenyl diphosphate</name>
        <dbReference type="ChEBI" id="CHEBI:128769"/>
    </ligand>
</feature>
<evidence type="ECO:0000313" key="7">
    <source>
        <dbReference type="EMBL" id="AJG99548.1"/>
    </source>
</evidence>
<dbReference type="InterPro" id="IPR035104">
    <property type="entry name" value="Ribosomal_protein_S1-like"/>
</dbReference>
<feature type="binding site" evidence="5">
    <location>
        <position position="127"/>
    </location>
    <ligand>
        <name>isopentenyl diphosphate</name>
        <dbReference type="ChEBI" id="CHEBI:128769"/>
    </ligand>
</feature>
<feature type="active site" description="Proton donor" evidence="5">
    <location>
        <position position="129"/>
    </location>
</feature>
<dbReference type="NCBIfam" id="NF009024">
    <property type="entry name" value="PRK12360.1"/>
    <property type="match status" value="1"/>
</dbReference>
<dbReference type="GO" id="GO:0016114">
    <property type="term" value="P:terpenoid biosynthetic process"/>
    <property type="evidence" value="ECO:0007669"/>
    <property type="project" value="UniProtKB-UniRule"/>
</dbReference>